<accession>W2TTN5</accession>
<dbReference type="Proteomes" id="UP000053676">
    <property type="component" value="Unassembled WGS sequence"/>
</dbReference>
<name>W2TTN5_NECAM</name>
<evidence type="ECO:0000313" key="2">
    <source>
        <dbReference type="EMBL" id="ETN84412.1"/>
    </source>
</evidence>
<evidence type="ECO:0000313" key="3">
    <source>
        <dbReference type="Proteomes" id="UP000053676"/>
    </source>
</evidence>
<organism evidence="2 3">
    <name type="scientific">Necator americanus</name>
    <name type="common">Human hookworm</name>
    <dbReference type="NCBI Taxonomy" id="51031"/>
    <lineage>
        <taxon>Eukaryota</taxon>
        <taxon>Metazoa</taxon>
        <taxon>Ecdysozoa</taxon>
        <taxon>Nematoda</taxon>
        <taxon>Chromadorea</taxon>
        <taxon>Rhabditida</taxon>
        <taxon>Rhabditina</taxon>
        <taxon>Rhabditomorpha</taxon>
        <taxon>Strongyloidea</taxon>
        <taxon>Ancylostomatidae</taxon>
        <taxon>Bunostominae</taxon>
        <taxon>Necator</taxon>
    </lineage>
</organism>
<proteinExistence type="predicted"/>
<dbReference type="KEGG" id="nai:NECAME_01638"/>
<protein>
    <submittedName>
        <fullName evidence="2">Uncharacterized protein</fullName>
    </submittedName>
</protein>
<dbReference type="AlphaFoldDB" id="W2TTN5"/>
<sequence length="123" mass="14764">MRIHIFKKLRLIEVSREAQTLVRHLMWKDGDQSNHKQDRITITGTHRPRTDKPIRNICGRCRTMKLEEEPITKSTVDSWSNEDWKRNVVGLKRRNAERNNLPAKRREDDKRRNDTERCQKCST</sequence>
<keyword evidence="3" id="KW-1185">Reference proteome</keyword>
<gene>
    <name evidence="2" type="ORF">NECAME_01638</name>
</gene>
<feature type="compositionally biased region" description="Basic and acidic residues" evidence="1">
    <location>
        <begin position="104"/>
        <end position="123"/>
    </location>
</feature>
<reference evidence="3" key="1">
    <citation type="journal article" date="2014" name="Nat. Genet.">
        <title>Genome of the human hookworm Necator americanus.</title>
        <authorList>
            <person name="Tang Y.T."/>
            <person name="Gao X."/>
            <person name="Rosa B.A."/>
            <person name="Abubucker S."/>
            <person name="Hallsworth-Pepin K."/>
            <person name="Martin J."/>
            <person name="Tyagi R."/>
            <person name="Heizer E."/>
            <person name="Zhang X."/>
            <person name="Bhonagiri-Palsikar V."/>
            <person name="Minx P."/>
            <person name="Warren W.C."/>
            <person name="Wang Q."/>
            <person name="Zhan B."/>
            <person name="Hotez P.J."/>
            <person name="Sternberg P.W."/>
            <person name="Dougall A."/>
            <person name="Gaze S.T."/>
            <person name="Mulvenna J."/>
            <person name="Sotillo J."/>
            <person name="Ranganathan S."/>
            <person name="Rabelo E.M."/>
            <person name="Wilson R.K."/>
            <person name="Felgner P.L."/>
            <person name="Bethony J."/>
            <person name="Hawdon J.M."/>
            <person name="Gasser R.B."/>
            <person name="Loukas A."/>
            <person name="Mitreva M."/>
        </authorList>
    </citation>
    <scope>NUCLEOTIDE SEQUENCE [LARGE SCALE GENOMIC DNA]</scope>
</reference>
<feature type="region of interest" description="Disordered" evidence="1">
    <location>
        <begin position="32"/>
        <end position="54"/>
    </location>
</feature>
<evidence type="ECO:0000256" key="1">
    <source>
        <dbReference type="SAM" id="MobiDB-lite"/>
    </source>
</evidence>
<dbReference type="EMBL" id="KI657952">
    <property type="protein sequence ID" value="ETN84412.1"/>
    <property type="molecule type" value="Genomic_DNA"/>
</dbReference>
<feature type="region of interest" description="Disordered" evidence="1">
    <location>
        <begin position="92"/>
        <end position="123"/>
    </location>
</feature>